<accession>A0A6M0K5K1</accession>
<sequence>MTLFFPKTFVCDDLTDDSCSVLHPPKWISAVPAPSFYNPFLLAFLVYHVVARHYDVVHVCPGHRPLYLIPAAFSKIIHRSILVDEWWEWFGKEGLGANTQGTLRKFLAWLEDWLELRSKRFYDIIFPITNTLKERLPKDLQARASVLRGGIDDELKMYEKASARRSLALSEDDIIVGMCGLCDADHQDNAPFIDAFIRTLSTVPQLKLMASGDNDYIKNVIRQLVPKANLIDVGWQPYNQYNVFMSACDVFALPLSDSPRNKGRWPNKLGDFIALRRPIMTCPVGDIPELFETNQAFGWCVPNERAAYEMALEELSANPGKAIHVANYVPLPPGAFLTTGERSDLILESYRSARDGRR</sequence>
<dbReference type="Proteomes" id="UP000483379">
    <property type="component" value="Unassembled WGS sequence"/>
</dbReference>
<dbReference type="AlphaFoldDB" id="A0A6M0K5K1"/>
<dbReference type="EMBL" id="JAAIJQ010000141">
    <property type="protein sequence ID" value="NEV65056.1"/>
    <property type="molecule type" value="Genomic_DNA"/>
</dbReference>
<evidence type="ECO:0000313" key="1">
    <source>
        <dbReference type="EMBL" id="NEV65056.1"/>
    </source>
</evidence>
<gene>
    <name evidence="1" type="ORF">G3446_24890</name>
</gene>
<proteinExistence type="predicted"/>
<dbReference type="Pfam" id="PF13692">
    <property type="entry name" value="Glyco_trans_1_4"/>
    <property type="match status" value="1"/>
</dbReference>
<reference evidence="1 2" key="1">
    <citation type="submission" date="2020-02" db="EMBL/GenBank/DDBJ databases">
        <title>Genome sequences of Thiorhodococcus mannitoliphagus and Thiorhodococcus minor, purple sulfur photosynthetic bacteria in the gammaproteobacterial family, Chromatiaceae.</title>
        <authorList>
            <person name="Aviles F.A."/>
            <person name="Meyer T.E."/>
            <person name="Kyndt J.A."/>
        </authorList>
    </citation>
    <scope>NUCLEOTIDE SEQUENCE [LARGE SCALE GENOMIC DNA]</scope>
    <source>
        <strain evidence="1 2">DSM 11518</strain>
    </source>
</reference>
<evidence type="ECO:0000313" key="2">
    <source>
        <dbReference type="Proteomes" id="UP000483379"/>
    </source>
</evidence>
<dbReference type="SUPFAM" id="SSF53756">
    <property type="entry name" value="UDP-Glycosyltransferase/glycogen phosphorylase"/>
    <property type="match status" value="1"/>
</dbReference>
<comment type="caution">
    <text evidence="1">The sequence shown here is derived from an EMBL/GenBank/DDBJ whole genome shotgun (WGS) entry which is preliminary data.</text>
</comment>
<name>A0A6M0K5K1_9GAMM</name>
<organism evidence="1 2">
    <name type="scientific">Thiorhodococcus minor</name>
    <dbReference type="NCBI Taxonomy" id="57489"/>
    <lineage>
        <taxon>Bacteria</taxon>
        <taxon>Pseudomonadati</taxon>
        <taxon>Pseudomonadota</taxon>
        <taxon>Gammaproteobacteria</taxon>
        <taxon>Chromatiales</taxon>
        <taxon>Chromatiaceae</taxon>
        <taxon>Thiorhodococcus</taxon>
    </lineage>
</organism>
<protein>
    <submittedName>
        <fullName evidence="1">Glycosyltransferase family 4 protein</fullName>
    </submittedName>
</protein>
<dbReference type="GO" id="GO:0016740">
    <property type="term" value="F:transferase activity"/>
    <property type="evidence" value="ECO:0007669"/>
    <property type="project" value="UniProtKB-KW"/>
</dbReference>
<dbReference type="RefSeq" id="WP_164456387.1">
    <property type="nucleotide sequence ID" value="NZ_JAAIJQ010000141.1"/>
</dbReference>
<dbReference type="Gene3D" id="3.40.50.2000">
    <property type="entry name" value="Glycogen Phosphorylase B"/>
    <property type="match status" value="1"/>
</dbReference>
<keyword evidence="2" id="KW-1185">Reference proteome</keyword>
<keyword evidence="1" id="KW-0808">Transferase</keyword>